<dbReference type="OrthoDB" id="4735650at2"/>
<dbReference type="AlphaFoldDB" id="A0A7I7XX72"/>
<dbReference type="Pfam" id="PF01740">
    <property type="entry name" value="STAS"/>
    <property type="match status" value="1"/>
</dbReference>
<protein>
    <submittedName>
        <fullName evidence="1">Anti-sigma factor antagonist</fullName>
    </submittedName>
</protein>
<dbReference type="RefSeq" id="WP_085150946.1">
    <property type="nucleotide sequence ID" value="NZ_AP022612.1"/>
</dbReference>
<keyword evidence="2" id="KW-1185">Reference proteome</keyword>
<sequence length="138" mass="15182">MNRHGNPVFDCNGARLRAQSRQLATVVSVSGRVHDDNIEAITEHARRYVLAATSVVLDLSGVTAFDDHDLCLLQAFDSDCAEAGQDWVLVPSDTVMQVLAYSDEAYPIAETVSEALSYFADETLRRRTLLLPLLTRSA</sequence>
<evidence type="ECO:0000313" key="1">
    <source>
        <dbReference type="EMBL" id="BBZ33573.1"/>
    </source>
</evidence>
<proteinExistence type="predicted"/>
<dbReference type="Proteomes" id="UP000466931">
    <property type="component" value="Chromosome"/>
</dbReference>
<accession>A0A7I7XX72</accession>
<dbReference type="PROSITE" id="PS50801">
    <property type="entry name" value="STAS"/>
    <property type="match status" value="1"/>
</dbReference>
<evidence type="ECO:0000313" key="2">
    <source>
        <dbReference type="Proteomes" id="UP000466931"/>
    </source>
</evidence>
<gene>
    <name evidence="1" type="ORF">MCNF_21780</name>
</gene>
<organism evidence="1 2">
    <name type="scientific">Mycolicibacterium confluentis</name>
    <dbReference type="NCBI Taxonomy" id="28047"/>
    <lineage>
        <taxon>Bacteria</taxon>
        <taxon>Bacillati</taxon>
        <taxon>Actinomycetota</taxon>
        <taxon>Actinomycetes</taxon>
        <taxon>Mycobacteriales</taxon>
        <taxon>Mycobacteriaceae</taxon>
        <taxon>Mycolicibacterium</taxon>
    </lineage>
</organism>
<name>A0A7I7XX72_9MYCO</name>
<dbReference type="EMBL" id="AP022612">
    <property type="protein sequence ID" value="BBZ33573.1"/>
    <property type="molecule type" value="Genomic_DNA"/>
</dbReference>
<dbReference type="Gene3D" id="3.30.750.24">
    <property type="entry name" value="STAS domain"/>
    <property type="match status" value="1"/>
</dbReference>
<dbReference type="SUPFAM" id="SSF52091">
    <property type="entry name" value="SpoIIaa-like"/>
    <property type="match status" value="1"/>
</dbReference>
<dbReference type="InterPro" id="IPR036513">
    <property type="entry name" value="STAS_dom_sf"/>
</dbReference>
<dbReference type="InterPro" id="IPR002645">
    <property type="entry name" value="STAS_dom"/>
</dbReference>
<reference evidence="1" key="2">
    <citation type="submission" date="2020-02" db="EMBL/GenBank/DDBJ databases">
        <authorList>
            <person name="Matsumoto Y."/>
            <person name="Motooka D."/>
            <person name="Nakamura S."/>
        </authorList>
    </citation>
    <scope>NUCLEOTIDE SEQUENCE</scope>
    <source>
        <strain evidence="1">JCM 13671</strain>
    </source>
</reference>
<reference evidence="1" key="1">
    <citation type="journal article" date="2019" name="Emerg. Microbes Infect.">
        <title>Comprehensive subspecies identification of 175 nontuberculous mycobacteria species based on 7547 genomic profiles.</title>
        <authorList>
            <person name="Matsumoto Y."/>
            <person name="Kinjo T."/>
            <person name="Motooka D."/>
            <person name="Nabeya D."/>
            <person name="Jung N."/>
            <person name="Uechi K."/>
            <person name="Horii T."/>
            <person name="Iida T."/>
            <person name="Fujita J."/>
            <person name="Nakamura S."/>
        </authorList>
    </citation>
    <scope>NUCLEOTIDE SEQUENCE [LARGE SCALE GENOMIC DNA]</scope>
    <source>
        <strain evidence="1">JCM 13671</strain>
    </source>
</reference>